<reference evidence="4 5" key="1">
    <citation type="submission" date="2017-11" db="EMBL/GenBank/DDBJ databases">
        <title>Rhodohalobacter 15182 sp. nov., isolated from a salt lake.</title>
        <authorList>
            <person name="Han S."/>
        </authorList>
    </citation>
    <scope>NUCLEOTIDE SEQUENCE [LARGE SCALE GENOMIC DNA]</scope>
    <source>
        <strain evidence="4 5">15182</strain>
    </source>
</reference>
<protein>
    <submittedName>
        <fullName evidence="4">Phosphoribosyltransferase</fullName>
    </submittedName>
</protein>
<evidence type="ECO:0000259" key="3">
    <source>
        <dbReference type="Pfam" id="PF00156"/>
    </source>
</evidence>
<feature type="domain" description="Phosphoribosyltransferase" evidence="3">
    <location>
        <begin position="14"/>
        <end position="136"/>
    </location>
</feature>
<dbReference type="Proteomes" id="UP000233398">
    <property type="component" value="Unassembled WGS sequence"/>
</dbReference>
<keyword evidence="5" id="KW-1185">Reference proteome</keyword>
<evidence type="ECO:0000313" key="5">
    <source>
        <dbReference type="Proteomes" id="UP000233398"/>
    </source>
</evidence>
<dbReference type="Pfam" id="PF00156">
    <property type="entry name" value="Pribosyltran"/>
    <property type="match status" value="1"/>
</dbReference>
<organism evidence="4 5">
    <name type="scientific">Rhodohalobacter barkolensis</name>
    <dbReference type="NCBI Taxonomy" id="2053187"/>
    <lineage>
        <taxon>Bacteria</taxon>
        <taxon>Pseudomonadati</taxon>
        <taxon>Balneolota</taxon>
        <taxon>Balneolia</taxon>
        <taxon>Balneolales</taxon>
        <taxon>Balneolaceae</taxon>
        <taxon>Rhodohalobacter</taxon>
    </lineage>
</organism>
<dbReference type="InterPro" id="IPR029057">
    <property type="entry name" value="PRTase-like"/>
</dbReference>
<keyword evidence="2 4" id="KW-0808">Transferase</keyword>
<comment type="caution">
    <text evidence="4">The sequence shown here is derived from an EMBL/GenBank/DDBJ whole genome shotgun (WGS) entry which is preliminary data.</text>
</comment>
<dbReference type="Gene3D" id="3.40.50.2020">
    <property type="match status" value="1"/>
</dbReference>
<dbReference type="AlphaFoldDB" id="A0A2N0VIB9"/>
<dbReference type="GO" id="GO:0016757">
    <property type="term" value="F:glycosyltransferase activity"/>
    <property type="evidence" value="ECO:0007669"/>
    <property type="project" value="UniProtKB-KW"/>
</dbReference>
<dbReference type="PANTHER" id="PTHR43363:SF1">
    <property type="entry name" value="HYPOXANTHINE-GUANINE PHOSPHORIBOSYLTRANSFERASE"/>
    <property type="match status" value="1"/>
</dbReference>
<sequence>MDKDFTARIVGLSEVYEMAYKISDQITESSLNFDVVIGIARGGFPPARLVCDFLNIKTLTAVQIKHYTGAKEHKEVDISDPVDIDLKGKNVLIVDDVNDSGKTLIAAVDHVKSLDAGEIRTAVLHEKSNTSMKADFVGDYLDDWRWLIYQWAATEDLLEFLNDDNMLSAKNEEMRQHLSDHYELDVSTDLLKKVLAMKRNYLR</sequence>
<evidence type="ECO:0000313" key="4">
    <source>
        <dbReference type="EMBL" id="PKD43868.1"/>
    </source>
</evidence>
<dbReference type="RefSeq" id="WP_101073407.1">
    <property type="nucleotide sequence ID" value="NZ_PISP01000002.1"/>
</dbReference>
<evidence type="ECO:0000256" key="2">
    <source>
        <dbReference type="ARBA" id="ARBA00022679"/>
    </source>
</evidence>
<dbReference type="EMBL" id="PISP01000002">
    <property type="protein sequence ID" value="PKD43868.1"/>
    <property type="molecule type" value="Genomic_DNA"/>
</dbReference>
<name>A0A2N0VIB9_9BACT</name>
<gene>
    <name evidence="4" type="ORF">CWD77_09960</name>
</gene>
<keyword evidence="1 4" id="KW-0328">Glycosyltransferase</keyword>
<accession>A0A2N0VIB9</accession>
<dbReference type="SUPFAM" id="SSF53271">
    <property type="entry name" value="PRTase-like"/>
    <property type="match status" value="1"/>
</dbReference>
<dbReference type="OrthoDB" id="997861at2"/>
<dbReference type="InterPro" id="IPR000836">
    <property type="entry name" value="PRTase_dom"/>
</dbReference>
<dbReference type="CDD" id="cd06223">
    <property type="entry name" value="PRTases_typeI"/>
    <property type="match status" value="1"/>
</dbReference>
<proteinExistence type="predicted"/>
<evidence type="ECO:0000256" key="1">
    <source>
        <dbReference type="ARBA" id="ARBA00022676"/>
    </source>
</evidence>
<dbReference type="PANTHER" id="PTHR43363">
    <property type="entry name" value="HYPOXANTHINE PHOSPHORIBOSYLTRANSFERASE"/>
    <property type="match status" value="1"/>
</dbReference>